<dbReference type="Pfam" id="PF01464">
    <property type="entry name" value="SLT"/>
    <property type="match status" value="1"/>
</dbReference>
<evidence type="ECO:0000256" key="3">
    <source>
        <dbReference type="ARBA" id="ARBA00022729"/>
    </source>
</evidence>
<dbReference type="GO" id="GO:0004553">
    <property type="term" value="F:hydrolase activity, hydrolyzing O-glycosyl compounds"/>
    <property type="evidence" value="ECO:0007669"/>
    <property type="project" value="InterPro"/>
</dbReference>
<keyword evidence="7" id="KW-1185">Reference proteome</keyword>
<feature type="region of interest" description="Disordered" evidence="4">
    <location>
        <begin position="479"/>
        <end position="500"/>
    </location>
</feature>
<feature type="region of interest" description="Disordered" evidence="4">
    <location>
        <begin position="37"/>
        <end position="105"/>
    </location>
</feature>
<dbReference type="GO" id="GO:0016020">
    <property type="term" value="C:membrane"/>
    <property type="evidence" value="ECO:0007669"/>
    <property type="project" value="InterPro"/>
</dbReference>
<evidence type="ECO:0000313" key="7">
    <source>
        <dbReference type="Proteomes" id="UP000321523"/>
    </source>
</evidence>
<dbReference type="PANTHER" id="PTHR37423">
    <property type="entry name" value="SOLUBLE LYTIC MUREIN TRANSGLYCOSYLASE-RELATED"/>
    <property type="match status" value="1"/>
</dbReference>
<sequence>MHPSHKATYSELRGWLERYADHAGADKVYQLALKRMARGDRKPPAPSRDGNAVPPGPNGAFDSARGLAAGATVSTPRGRSVRTPAATKVELASTDDESSSILPPSAVTIPTSAAIAVAPVPRREPEPPSATRSGNWNVGIAAWKAGQNDKAAKAFQALAQTKSASPWDQAAGAYWAARSHQRARRSGEATKWLELAAQHTRTFYGLIARQALGKGGENDLRAPVLTRHHVRLLAEIPSGRRAIALLQAGQRDAAEQELRRIDPRGDDSLEQAVIAMADMGRMPALAMRLGSVLTASDGAPYDSALYPLPPWEPNGGFTVDRALLFALMRQESRFDPTARSGAGARGLMQLMPATATYVADKLTTDLGRKPDLYEPETNVTLGQHYVRYLLDQKGIENDLILTIAAYNAGPGNLESWRKKLSRIKDPVLFIESIPVRETRHFVEQVLTNYWIYQQRLGQPAPSLEAIAGGRWPVYMAMDADVPDGGPGQESDEQVASNGKD</sequence>
<dbReference type="GO" id="GO:0008933">
    <property type="term" value="F:peptidoglycan lytic transglycosylase activity"/>
    <property type="evidence" value="ECO:0007669"/>
    <property type="project" value="InterPro"/>
</dbReference>
<dbReference type="PANTHER" id="PTHR37423:SF2">
    <property type="entry name" value="MEMBRANE-BOUND LYTIC MUREIN TRANSGLYCOSYLASE C"/>
    <property type="match status" value="1"/>
</dbReference>
<evidence type="ECO:0000256" key="4">
    <source>
        <dbReference type="SAM" id="MobiDB-lite"/>
    </source>
</evidence>
<name>A0A512DYV2_9PROT</name>
<dbReference type="EMBL" id="BJYZ01000030">
    <property type="protein sequence ID" value="GEO41667.1"/>
    <property type="molecule type" value="Genomic_DNA"/>
</dbReference>
<dbReference type="Gene3D" id="1.10.530.10">
    <property type="match status" value="1"/>
</dbReference>
<dbReference type="SUPFAM" id="SSF48435">
    <property type="entry name" value="Bacterial muramidases"/>
    <property type="match status" value="1"/>
</dbReference>
<accession>A0A512DYV2</accession>
<comment type="caution">
    <text evidence="6">The sequence shown here is derived from an EMBL/GenBank/DDBJ whole genome shotgun (WGS) entry which is preliminary data.</text>
</comment>
<proteinExistence type="inferred from homology"/>
<dbReference type="InterPro" id="IPR008258">
    <property type="entry name" value="Transglycosylase_SLT_dom_1"/>
</dbReference>
<reference evidence="6 7" key="1">
    <citation type="submission" date="2019-07" db="EMBL/GenBank/DDBJ databases">
        <title>Whole genome shotgun sequence of Skermanella aerolata NBRC 106429.</title>
        <authorList>
            <person name="Hosoyama A."/>
            <person name="Uohara A."/>
            <person name="Ohji S."/>
            <person name="Ichikawa N."/>
        </authorList>
    </citation>
    <scope>NUCLEOTIDE SEQUENCE [LARGE SCALE GENOMIC DNA]</scope>
    <source>
        <strain evidence="6 7">NBRC 106429</strain>
    </source>
</reference>
<dbReference type="GO" id="GO:0000270">
    <property type="term" value="P:peptidoglycan metabolic process"/>
    <property type="evidence" value="ECO:0007669"/>
    <property type="project" value="InterPro"/>
</dbReference>
<evidence type="ECO:0000313" key="6">
    <source>
        <dbReference type="EMBL" id="GEO41667.1"/>
    </source>
</evidence>
<dbReference type="InterPro" id="IPR000189">
    <property type="entry name" value="Transglyc_AS"/>
</dbReference>
<dbReference type="SUPFAM" id="SSF53955">
    <property type="entry name" value="Lysozyme-like"/>
    <property type="match status" value="1"/>
</dbReference>
<evidence type="ECO:0000256" key="1">
    <source>
        <dbReference type="ARBA" id="ARBA00007734"/>
    </source>
</evidence>
<dbReference type="InterPro" id="IPR023346">
    <property type="entry name" value="Lysozyme-like_dom_sf"/>
</dbReference>
<evidence type="ECO:0000256" key="2">
    <source>
        <dbReference type="ARBA" id="ARBA00009387"/>
    </source>
</evidence>
<dbReference type="InterPro" id="IPR008939">
    <property type="entry name" value="Lytic_TGlycosylase_superhlx_U"/>
</dbReference>
<dbReference type="PROSITE" id="PS00922">
    <property type="entry name" value="TRANSGLYCOSYLASE"/>
    <property type="match status" value="1"/>
</dbReference>
<evidence type="ECO:0000259" key="5">
    <source>
        <dbReference type="Pfam" id="PF01464"/>
    </source>
</evidence>
<organism evidence="6 7">
    <name type="scientific">Skermanella aerolata</name>
    <dbReference type="NCBI Taxonomy" id="393310"/>
    <lineage>
        <taxon>Bacteria</taxon>
        <taxon>Pseudomonadati</taxon>
        <taxon>Pseudomonadota</taxon>
        <taxon>Alphaproteobacteria</taxon>
        <taxon>Rhodospirillales</taxon>
        <taxon>Azospirillaceae</taxon>
        <taxon>Skermanella</taxon>
    </lineage>
</organism>
<comment type="similarity">
    <text evidence="1">Belongs to the transglycosylase Slt family.</text>
</comment>
<protein>
    <submittedName>
        <fullName evidence="6">Lytic transglycosylase</fullName>
    </submittedName>
</protein>
<dbReference type="Gene3D" id="1.25.20.10">
    <property type="entry name" value="Bacterial muramidases"/>
    <property type="match status" value="1"/>
</dbReference>
<feature type="domain" description="Transglycosylase SLT" evidence="5">
    <location>
        <begin position="317"/>
        <end position="419"/>
    </location>
</feature>
<dbReference type="Proteomes" id="UP000321523">
    <property type="component" value="Unassembled WGS sequence"/>
</dbReference>
<gene>
    <name evidence="6" type="ORF">SAE02_58150</name>
</gene>
<comment type="similarity">
    <text evidence="2">Belongs to the virb1 family.</text>
</comment>
<dbReference type="GO" id="GO:0042597">
    <property type="term" value="C:periplasmic space"/>
    <property type="evidence" value="ECO:0007669"/>
    <property type="project" value="InterPro"/>
</dbReference>
<dbReference type="AlphaFoldDB" id="A0A512DYV2"/>
<dbReference type="CDD" id="cd13401">
    <property type="entry name" value="Slt70-like"/>
    <property type="match status" value="1"/>
</dbReference>
<keyword evidence="3" id="KW-0732">Signal</keyword>